<evidence type="ECO:0000256" key="2">
    <source>
        <dbReference type="ARBA" id="ARBA00022692"/>
    </source>
</evidence>
<dbReference type="RefSeq" id="WP_182855750.1">
    <property type="nucleotide sequence ID" value="NZ_WMLF01000150.1"/>
</dbReference>
<proteinExistence type="predicted"/>
<accession>A0ABR6EGC8</accession>
<sequence>MTQPGDKDLVQPAVHRLNHRHRDVNGGWLRPAVFGAMDGLVSNLALISGVAGGSVAPDTIVLTGLAGLAAGAFSMAAGEYTSVASQRELVQAELDHERRELAGHPAEEQAELAARYRARGVDPRLADAVAEQLSRDPEQALELHAREELGVDPGGLPSPTVAAVASFGAFAVGALLPVLPYLFGATVLWPAVLVALSGLFLCGALVSKVTARTWWYTGLRQFILGGTAAALTYGLGTLLGAAIG</sequence>
<evidence type="ECO:0000313" key="7">
    <source>
        <dbReference type="Proteomes" id="UP000766698"/>
    </source>
</evidence>
<evidence type="ECO:0000256" key="3">
    <source>
        <dbReference type="ARBA" id="ARBA00022989"/>
    </source>
</evidence>
<evidence type="ECO:0000256" key="1">
    <source>
        <dbReference type="ARBA" id="ARBA00004127"/>
    </source>
</evidence>
<gene>
    <name evidence="6" type="ORF">GL263_12565</name>
</gene>
<name>A0ABR6EGC8_9ACTN</name>
<feature type="transmembrane region" description="Helical" evidence="5">
    <location>
        <begin position="189"/>
        <end position="210"/>
    </location>
</feature>
<keyword evidence="2 5" id="KW-0812">Transmembrane</keyword>
<feature type="transmembrane region" description="Helical" evidence="5">
    <location>
        <begin position="222"/>
        <end position="243"/>
    </location>
</feature>
<dbReference type="CDD" id="cd02433">
    <property type="entry name" value="Nodulin-21_like_2"/>
    <property type="match status" value="1"/>
</dbReference>
<keyword evidence="7" id="KW-1185">Reference proteome</keyword>
<dbReference type="Pfam" id="PF01988">
    <property type="entry name" value="VIT1"/>
    <property type="match status" value="1"/>
</dbReference>
<comment type="caution">
    <text evidence="6">The sequence shown here is derived from an EMBL/GenBank/DDBJ whole genome shotgun (WGS) entry which is preliminary data.</text>
</comment>
<keyword evidence="3 5" id="KW-1133">Transmembrane helix</keyword>
<evidence type="ECO:0000256" key="5">
    <source>
        <dbReference type="SAM" id="Phobius"/>
    </source>
</evidence>
<dbReference type="EMBL" id="WMLF01000150">
    <property type="protein sequence ID" value="MBB1244386.1"/>
    <property type="molecule type" value="Genomic_DNA"/>
</dbReference>
<protein>
    <submittedName>
        <fullName evidence="6">VIT1/CCC1 transporter family protein</fullName>
    </submittedName>
</protein>
<comment type="subcellular location">
    <subcellularLocation>
        <location evidence="1">Endomembrane system</location>
        <topology evidence="1">Multi-pass membrane protein</topology>
    </subcellularLocation>
</comment>
<dbReference type="InterPro" id="IPR008217">
    <property type="entry name" value="Ccc1_fam"/>
</dbReference>
<dbReference type="PANTHER" id="PTHR31851">
    <property type="entry name" value="FE(2+)/MN(2+) TRANSPORTER PCL1"/>
    <property type="match status" value="1"/>
</dbReference>
<dbReference type="Proteomes" id="UP000766698">
    <property type="component" value="Unassembled WGS sequence"/>
</dbReference>
<organism evidence="6 7">
    <name type="scientific">Streptomyces durbertensis</name>
    <dbReference type="NCBI Taxonomy" id="2448886"/>
    <lineage>
        <taxon>Bacteria</taxon>
        <taxon>Bacillati</taxon>
        <taxon>Actinomycetota</taxon>
        <taxon>Actinomycetes</taxon>
        <taxon>Kitasatosporales</taxon>
        <taxon>Streptomycetaceae</taxon>
        <taxon>Streptomyces</taxon>
    </lineage>
</organism>
<evidence type="ECO:0000256" key="4">
    <source>
        <dbReference type="ARBA" id="ARBA00023136"/>
    </source>
</evidence>
<evidence type="ECO:0000313" key="6">
    <source>
        <dbReference type="EMBL" id="MBB1244386.1"/>
    </source>
</evidence>
<keyword evidence="4 5" id="KW-0472">Membrane</keyword>
<feature type="transmembrane region" description="Helical" evidence="5">
    <location>
        <begin position="161"/>
        <end position="183"/>
    </location>
</feature>
<reference evidence="7" key="1">
    <citation type="journal article" date="2020" name="Syst. Appl. Microbiol.">
        <title>Streptomyces alkaliterrae sp. nov., isolated from an alkaline soil, and emended descriptions of Streptomyces alkaliphilus, Streptomyces calidiresistens and Streptomyces durbertensis.</title>
        <authorList>
            <person name="Swiecimska M."/>
            <person name="Golinska P."/>
            <person name="Nouioui I."/>
            <person name="Wypij M."/>
            <person name="Rai M."/>
            <person name="Sangal V."/>
            <person name="Goodfellow M."/>
        </authorList>
    </citation>
    <scope>NUCLEOTIDE SEQUENCE [LARGE SCALE GENOMIC DNA]</scope>
    <source>
        <strain evidence="7">DSM 104538</strain>
    </source>
</reference>